<gene>
    <name evidence="5" type="ORF">Thena_1028</name>
</gene>
<name>M1E4X6_9BACT</name>
<dbReference type="Pfam" id="PF00515">
    <property type="entry name" value="TPR_1"/>
    <property type="match status" value="1"/>
</dbReference>
<dbReference type="InterPro" id="IPR051685">
    <property type="entry name" value="Ycf3/AcsC/BcsC/TPR_MFPF"/>
</dbReference>
<dbReference type="PROSITE" id="PS50293">
    <property type="entry name" value="TPR_REGION"/>
    <property type="match status" value="1"/>
</dbReference>
<dbReference type="InterPro" id="IPR019734">
    <property type="entry name" value="TPR_rpt"/>
</dbReference>
<dbReference type="Pfam" id="PF13181">
    <property type="entry name" value="TPR_8"/>
    <property type="match status" value="2"/>
</dbReference>
<evidence type="ECO:0000313" key="6">
    <source>
        <dbReference type="Proteomes" id="UP000011765"/>
    </source>
</evidence>
<evidence type="ECO:0000256" key="3">
    <source>
        <dbReference type="PROSITE-ProRule" id="PRU00339"/>
    </source>
</evidence>
<dbReference type="AlphaFoldDB" id="M1E4X6"/>
<evidence type="ECO:0000256" key="2">
    <source>
        <dbReference type="ARBA" id="ARBA00022803"/>
    </source>
</evidence>
<dbReference type="KEGG" id="tnr:Thena_1028"/>
<organism evidence="5 6">
    <name type="scientific">Thermodesulfobium narugense DSM 14796</name>
    <dbReference type="NCBI Taxonomy" id="747365"/>
    <lineage>
        <taxon>Bacteria</taxon>
        <taxon>Pseudomonadati</taxon>
        <taxon>Thermodesulfobiota</taxon>
        <taxon>Thermodesulfobiia</taxon>
        <taxon>Thermodesulfobiales</taxon>
        <taxon>Thermodesulfobiaceae</taxon>
        <taxon>Thermodesulfobium</taxon>
    </lineage>
</organism>
<proteinExistence type="predicted"/>
<feature type="repeat" description="TPR" evidence="3">
    <location>
        <begin position="226"/>
        <end position="259"/>
    </location>
</feature>
<feature type="repeat" description="TPR" evidence="3">
    <location>
        <begin position="260"/>
        <end position="293"/>
    </location>
</feature>
<dbReference type="PROSITE" id="PS50005">
    <property type="entry name" value="TPR"/>
    <property type="match status" value="5"/>
</dbReference>
<sequence length="340" mass="38646">MIKKSLLILVSILFVFTSTSFASVQSDLAKEYFLLGEKYLNESNFDKAKMFFQQAIDTDQTYVQAYDELAKCYIGTNQLSTAVDVASKALSINPNYVDAMLTKGIALRRLGRNNDAIIILSDAIQKDPSNADIYYNLGLVYSNQHNDSQAIENYTKAVSLNPKFSDARYQLGLSYLATDDLYNAYLQFRALKDLNSSLANSLFDKIYTIKNLASLYPVNIINDQSTEQLLKNANTAYEKKNYDQAVTLYENLLVKDPDNLLASTRLGEIFWKRSDNGMIFQAYKNAIRLDPDNANYHYYVGIALAKLGEKHFAMTEEKILKGLNPDLANKLFIEIYKYNY</sequence>
<dbReference type="Pfam" id="PF13414">
    <property type="entry name" value="TPR_11"/>
    <property type="match status" value="1"/>
</dbReference>
<dbReference type="PANTHER" id="PTHR44943">
    <property type="entry name" value="CELLULOSE SYNTHASE OPERON PROTEIN C"/>
    <property type="match status" value="1"/>
</dbReference>
<dbReference type="OrthoDB" id="530017at2"/>
<dbReference type="STRING" id="747365.Thena_1028"/>
<keyword evidence="4" id="KW-0732">Signal</keyword>
<dbReference type="SMART" id="SM00028">
    <property type="entry name" value="TPR"/>
    <property type="match status" value="7"/>
</dbReference>
<dbReference type="Gene3D" id="1.25.40.10">
    <property type="entry name" value="Tetratricopeptide repeat domain"/>
    <property type="match status" value="3"/>
</dbReference>
<dbReference type="HOGENOM" id="CLU_816196_0_0_9"/>
<reference evidence="5 6" key="1">
    <citation type="submission" date="2011-04" db="EMBL/GenBank/DDBJ databases">
        <title>The complete genome of Thermodesulfobium narugense DSM 14796.</title>
        <authorList>
            <consortium name="US DOE Joint Genome Institute (JGI-PGF)"/>
            <person name="Lucas S."/>
            <person name="Han J."/>
            <person name="Lapidus A."/>
            <person name="Bruce D."/>
            <person name="Goodwin L."/>
            <person name="Pitluck S."/>
            <person name="Peters L."/>
            <person name="Kyrpides N."/>
            <person name="Mavromatis K."/>
            <person name="Pagani I."/>
            <person name="Ivanova N."/>
            <person name="Ovchinnikova G."/>
            <person name="Zhang X."/>
            <person name="Saunders L."/>
            <person name="Detter J.C."/>
            <person name="Tapia R."/>
            <person name="Han C."/>
            <person name="Land M."/>
            <person name="Hauser L."/>
            <person name="Markowitz V."/>
            <person name="Cheng J.-F."/>
            <person name="Hugenholtz P."/>
            <person name="Woyke T."/>
            <person name="Wu D."/>
            <person name="Spring S."/>
            <person name="Schroeder M."/>
            <person name="Brambilla E."/>
            <person name="Klenk H.-P."/>
            <person name="Eisen J.A."/>
        </authorList>
    </citation>
    <scope>NUCLEOTIDE SEQUENCE [LARGE SCALE GENOMIC DNA]</scope>
    <source>
        <strain evidence="5 6">DSM 14796</strain>
    </source>
</reference>
<dbReference type="Pfam" id="PF13432">
    <property type="entry name" value="TPR_16"/>
    <property type="match status" value="1"/>
</dbReference>
<dbReference type="SUPFAM" id="SSF48452">
    <property type="entry name" value="TPR-like"/>
    <property type="match status" value="2"/>
</dbReference>
<protein>
    <submittedName>
        <fullName evidence="5">Tetratricopeptide TPR_1 repeat-containing protein</fullName>
    </submittedName>
</protein>
<dbReference type="Proteomes" id="UP000011765">
    <property type="component" value="Chromosome"/>
</dbReference>
<dbReference type="eggNOG" id="COG0457">
    <property type="taxonomic scope" value="Bacteria"/>
</dbReference>
<evidence type="ECO:0000256" key="1">
    <source>
        <dbReference type="ARBA" id="ARBA00022737"/>
    </source>
</evidence>
<accession>M1E4X6</accession>
<keyword evidence="6" id="KW-1185">Reference proteome</keyword>
<evidence type="ECO:0000313" key="5">
    <source>
        <dbReference type="EMBL" id="AEE14657.1"/>
    </source>
</evidence>
<dbReference type="RefSeq" id="WP_013756380.1">
    <property type="nucleotide sequence ID" value="NC_015499.1"/>
</dbReference>
<evidence type="ECO:0000256" key="4">
    <source>
        <dbReference type="SAM" id="SignalP"/>
    </source>
</evidence>
<dbReference type="PANTHER" id="PTHR44943:SF8">
    <property type="entry name" value="TPR REPEAT-CONTAINING PROTEIN MJ0263"/>
    <property type="match status" value="1"/>
</dbReference>
<feature type="chain" id="PRO_5004014765" evidence="4">
    <location>
        <begin position="23"/>
        <end position="340"/>
    </location>
</feature>
<dbReference type="EMBL" id="CP002690">
    <property type="protein sequence ID" value="AEE14657.1"/>
    <property type="molecule type" value="Genomic_DNA"/>
</dbReference>
<feature type="repeat" description="TPR" evidence="3">
    <location>
        <begin position="63"/>
        <end position="96"/>
    </location>
</feature>
<dbReference type="InterPro" id="IPR011990">
    <property type="entry name" value="TPR-like_helical_dom_sf"/>
</dbReference>
<feature type="repeat" description="TPR" evidence="3">
    <location>
        <begin position="131"/>
        <end position="164"/>
    </location>
</feature>
<keyword evidence="2 3" id="KW-0802">TPR repeat</keyword>
<feature type="repeat" description="TPR" evidence="3">
    <location>
        <begin position="29"/>
        <end position="62"/>
    </location>
</feature>
<feature type="signal peptide" evidence="4">
    <location>
        <begin position="1"/>
        <end position="22"/>
    </location>
</feature>
<keyword evidence="1" id="KW-0677">Repeat</keyword>
<dbReference type="Pfam" id="PF13174">
    <property type="entry name" value="TPR_6"/>
    <property type="match status" value="1"/>
</dbReference>